<evidence type="ECO:0000313" key="5">
    <source>
        <dbReference type="EMBL" id="KJV77602.1"/>
    </source>
</evidence>
<reference evidence="5 6" key="1">
    <citation type="submission" date="2015-01" db="EMBL/GenBank/DDBJ databases">
        <title>Genome Sequencing of Rickettsiales.</title>
        <authorList>
            <person name="Daugherty S.C."/>
            <person name="Su Q."/>
            <person name="Abolude K."/>
            <person name="Beier-Sexton M."/>
            <person name="Carlyon J.A."/>
            <person name="Carter R."/>
            <person name="Day N.P."/>
            <person name="Dumler S.J."/>
            <person name="Dyachenko V."/>
            <person name="Godinez A."/>
            <person name="Kurtti T.J."/>
            <person name="Lichay M."/>
            <person name="Mullins K.E."/>
            <person name="Ott S."/>
            <person name="Pappas-Brown V."/>
            <person name="Paris D.H."/>
            <person name="Patel P."/>
            <person name="Richards A.L."/>
            <person name="Sadzewicz L."/>
            <person name="Sears K."/>
            <person name="Seidman D."/>
            <person name="Sengamalay N."/>
            <person name="Stenos J."/>
            <person name="Tallon L.J."/>
            <person name="Vincent G."/>
            <person name="Fraser C.M."/>
            <person name="Munderloh U."/>
            <person name="Dunning-Hotopp J.C."/>
        </authorList>
    </citation>
    <scope>NUCLEOTIDE SEQUENCE [LARGE SCALE GENOMIC DNA]</scope>
    <source>
        <strain evidence="5 6">TA716</strain>
    </source>
</reference>
<protein>
    <recommendedName>
        <fullName evidence="4">Large ribosomal subunit protein uL15</fullName>
    </recommendedName>
</protein>
<name>A0A0F3PCF4_ORITS</name>
<evidence type="ECO:0000256" key="3">
    <source>
        <dbReference type="ARBA" id="ARBA00023274"/>
    </source>
</evidence>
<dbReference type="AlphaFoldDB" id="A0A0F3PCF4"/>
<proteinExistence type="inferred from homology"/>
<dbReference type="PANTHER" id="PTHR12934:SF11">
    <property type="entry name" value="LARGE RIBOSOMAL SUBUNIT PROTEIN UL15M"/>
    <property type="match status" value="1"/>
</dbReference>
<keyword evidence="4" id="KW-0699">rRNA-binding</keyword>
<dbReference type="SUPFAM" id="SSF52080">
    <property type="entry name" value="Ribosomal proteins L15p and L18e"/>
    <property type="match status" value="1"/>
</dbReference>
<keyword evidence="2 4" id="KW-0689">Ribosomal protein</keyword>
<sequence length="163" mass="18200">MKLNTLFNLNGAKKCSKRIGRGIGSGKGKTCGRGAKGQKSRAKVARGFEGGQTPLIKRLPKRGFKSMNKRNYNIINIITILRLVKANKIEYGAVIDKLLLLKLKMLKKSINKIKLLWANPSSLVLNSEDMSLLTKLDLQFNLDEYSISARKNIIKLGMKVINN</sequence>
<evidence type="ECO:0000256" key="4">
    <source>
        <dbReference type="HAMAP-Rule" id="MF_01341"/>
    </source>
</evidence>
<keyword evidence="4" id="KW-0694">RNA-binding</keyword>
<dbReference type="Proteomes" id="UP000033671">
    <property type="component" value="Unassembled WGS sequence"/>
</dbReference>
<evidence type="ECO:0000256" key="2">
    <source>
        <dbReference type="ARBA" id="ARBA00022980"/>
    </source>
</evidence>
<dbReference type="InterPro" id="IPR036227">
    <property type="entry name" value="Ribosomal_uL15/eL18_sf"/>
</dbReference>
<accession>A0A0F3PCF4</accession>
<dbReference type="EMBL" id="LAOA01000002">
    <property type="protein sequence ID" value="KJV77602.1"/>
    <property type="molecule type" value="Genomic_DNA"/>
</dbReference>
<dbReference type="GO" id="GO:0022625">
    <property type="term" value="C:cytosolic large ribosomal subunit"/>
    <property type="evidence" value="ECO:0007669"/>
    <property type="project" value="TreeGrafter"/>
</dbReference>
<dbReference type="InterPro" id="IPR005749">
    <property type="entry name" value="Ribosomal_uL15_bac-type"/>
</dbReference>
<dbReference type="PANTHER" id="PTHR12934">
    <property type="entry name" value="50S RIBOSOMAL PROTEIN L15"/>
    <property type="match status" value="1"/>
</dbReference>
<comment type="function">
    <text evidence="4">Binds to the 23S rRNA.</text>
</comment>
<comment type="similarity">
    <text evidence="1 4">Belongs to the universal ribosomal protein uL15 family.</text>
</comment>
<evidence type="ECO:0000256" key="1">
    <source>
        <dbReference type="ARBA" id="ARBA00007320"/>
    </source>
</evidence>
<evidence type="ECO:0000313" key="6">
    <source>
        <dbReference type="Proteomes" id="UP000033671"/>
    </source>
</evidence>
<dbReference type="HAMAP" id="MF_01341">
    <property type="entry name" value="Ribosomal_uL15"/>
    <property type="match status" value="1"/>
</dbReference>
<dbReference type="RefSeq" id="WP_045916516.1">
    <property type="nucleotide sequence ID" value="NZ_LAOA01000002.1"/>
</dbReference>
<comment type="caution">
    <text evidence="5">The sequence shown here is derived from an EMBL/GenBank/DDBJ whole genome shotgun (WGS) entry which is preliminary data.</text>
</comment>
<organism evidence="5 6">
    <name type="scientific">Orientia tsutsugamushi str. TA716</name>
    <dbReference type="NCBI Taxonomy" id="1359175"/>
    <lineage>
        <taxon>Bacteria</taxon>
        <taxon>Pseudomonadati</taxon>
        <taxon>Pseudomonadota</taxon>
        <taxon>Alphaproteobacteria</taxon>
        <taxon>Rickettsiales</taxon>
        <taxon>Rickettsiaceae</taxon>
        <taxon>Rickettsieae</taxon>
        <taxon>Orientia</taxon>
    </lineage>
</organism>
<comment type="subunit">
    <text evidence="4">Part of the 50S ribosomal subunit.</text>
</comment>
<gene>
    <name evidence="4 5" type="primary">rplO</name>
    <name evidence="5" type="ORF">OTSTA716_0104</name>
</gene>
<dbReference type="PATRIC" id="fig|1359175.3.peg.1338"/>
<dbReference type="GO" id="GO:0019843">
    <property type="term" value="F:rRNA binding"/>
    <property type="evidence" value="ECO:0007669"/>
    <property type="project" value="UniProtKB-UniRule"/>
</dbReference>
<dbReference type="GO" id="GO:0006412">
    <property type="term" value="P:translation"/>
    <property type="evidence" value="ECO:0007669"/>
    <property type="project" value="UniProtKB-UniRule"/>
</dbReference>
<dbReference type="GO" id="GO:0003735">
    <property type="term" value="F:structural constituent of ribosome"/>
    <property type="evidence" value="ECO:0007669"/>
    <property type="project" value="InterPro"/>
</dbReference>
<dbReference type="InterPro" id="IPR030878">
    <property type="entry name" value="Ribosomal_uL15"/>
</dbReference>
<dbReference type="NCBIfam" id="TIGR01071">
    <property type="entry name" value="rplO_bact"/>
    <property type="match status" value="1"/>
</dbReference>
<keyword evidence="3 4" id="KW-0687">Ribonucleoprotein</keyword>